<comment type="similarity">
    <text evidence="1">Belongs to the ABC transporter superfamily.</text>
</comment>
<proteinExistence type="inferred from homology"/>
<dbReference type="Proteomes" id="UP001597079">
    <property type="component" value="Unassembled WGS sequence"/>
</dbReference>
<evidence type="ECO:0000256" key="2">
    <source>
        <dbReference type="ARBA" id="ARBA00022448"/>
    </source>
</evidence>
<dbReference type="PANTHER" id="PTHR43776:SF8">
    <property type="entry name" value="ABC TRANSPORTER, ATP-BINDING PROTEIN"/>
    <property type="match status" value="1"/>
</dbReference>
<evidence type="ECO:0000313" key="7">
    <source>
        <dbReference type="Proteomes" id="UP001597079"/>
    </source>
</evidence>
<protein>
    <submittedName>
        <fullName evidence="6">ABC transporter ATP-binding protein</fullName>
    </submittedName>
</protein>
<keyword evidence="2" id="KW-0813">Transport</keyword>
<dbReference type="NCBIfam" id="TIGR01727">
    <property type="entry name" value="oligo_HPY"/>
    <property type="match status" value="1"/>
</dbReference>
<dbReference type="Pfam" id="PF08352">
    <property type="entry name" value="oligo_HPY"/>
    <property type="match status" value="1"/>
</dbReference>
<sequence length="323" mass="35571">MSLKPVLEVEGLTKTFRVPGRRAEPFTAVRNVSFTIGNGEVVALVGESGSGKTTIGRMLAGIETPTAGRIRFLESQAKKAQSLRQRVQMVFQDPYSALNPFNRISYAVSRPLINFQKMNSAAALERARAILSTVQLTPPDEYLGKRPHQLSGGQRQRVVIARALAASPEIVIADEPVSMLDVSIRADVLSLLRDLLAQKQVTAMLYITHDLLSARLLAQRMMVLYRGLVVEMGDTETILANPQHPYTQLLWSAIPNPRRAARGEQMITPTSGTNEVPRHGCPFAPRCPLVQDRCRSEVPDLSALSPQHDIACHVVTGRHSVDR</sequence>
<dbReference type="InterPro" id="IPR003593">
    <property type="entry name" value="AAA+_ATPase"/>
</dbReference>
<dbReference type="PANTHER" id="PTHR43776">
    <property type="entry name" value="TRANSPORT ATP-BINDING PROTEIN"/>
    <property type="match status" value="1"/>
</dbReference>
<dbReference type="InterPro" id="IPR027417">
    <property type="entry name" value="P-loop_NTPase"/>
</dbReference>
<keyword evidence="7" id="KW-1185">Reference proteome</keyword>
<dbReference type="InterPro" id="IPR050319">
    <property type="entry name" value="ABC_transp_ATP-bind"/>
</dbReference>
<accession>A0ABW4JIY6</accession>
<reference evidence="7" key="1">
    <citation type="journal article" date="2019" name="Int. J. Syst. Evol. Microbiol.">
        <title>The Global Catalogue of Microorganisms (GCM) 10K type strain sequencing project: providing services to taxonomists for standard genome sequencing and annotation.</title>
        <authorList>
            <consortium name="The Broad Institute Genomics Platform"/>
            <consortium name="The Broad Institute Genome Sequencing Center for Infectious Disease"/>
            <person name="Wu L."/>
            <person name="Ma J."/>
        </authorList>
    </citation>
    <scope>NUCLEOTIDE SEQUENCE [LARGE SCALE GENOMIC DNA]</scope>
    <source>
        <strain evidence="7">CGMCC 1.12286</strain>
    </source>
</reference>
<evidence type="ECO:0000313" key="6">
    <source>
        <dbReference type="EMBL" id="MFD1675726.1"/>
    </source>
</evidence>
<keyword evidence="3" id="KW-0547">Nucleotide-binding</keyword>
<comment type="caution">
    <text evidence="6">The sequence shown here is derived from an EMBL/GenBank/DDBJ whole genome shotgun (WGS) entry which is preliminary data.</text>
</comment>
<dbReference type="InterPro" id="IPR003439">
    <property type="entry name" value="ABC_transporter-like_ATP-bd"/>
</dbReference>
<evidence type="ECO:0000256" key="4">
    <source>
        <dbReference type="ARBA" id="ARBA00022840"/>
    </source>
</evidence>
<feature type="domain" description="ABC transporter" evidence="5">
    <location>
        <begin position="7"/>
        <end position="251"/>
    </location>
</feature>
<dbReference type="CDD" id="cd03257">
    <property type="entry name" value="ABC_NikE_OppD_transporters"/>
    <property type="match status" value="1"/>
</dbReference>
<keyword evidence="4 6" id="KW-0067">ATP-binding</keyword>
<dbReference type="PROSITE" id="PS50893">
    <property type="entry name" value="ABC_TRANSPORTER_2"/>
    <property type="match status" value="1"/>
</dbReference>
<dbReference type="EMBL" id="JBHUCX010000035">
    <property type="protein sequence ID" value="MFD1675726.1"/>
    <property type="molecule type" value="Genomic_DNA"/>
</dbReference>
<dbReference type="RefSeq" id="WP_377943609.1">
    <property type="nucleotide sequence ID" value="NZ_JBHUCX010000035.1"/>
</dbReference>
<evidence type="ECO:0000259" key="5">
    <source>
        <dbReference type="PROSITE" id="PS50893"/>
    </source>
</evidence>
<dbReference type="InterPro" id="IPR017871">
    <property type="entry name" value="ABC_transporter-like_CS"/>
</dbReference>
<evidence type="ECO:0000256" key="3">
    <source>
        <dbReference type="ARBA" id="ARBA00022741"/>
    </source>
</evidence>
<evidence type="ECO:0000256" key="1">
    <source>
        <dbReference type="ARBA" id="ARBA00005417"/>
    </source>
</evidence>
<dbReference type="InterPro" id="IPR013563">
    <property type="entry name" value="Oligopep_ABC_C"/>
</dbReference>
<dbReference type="Pfam" id="PF00005">
    <property type="entry name" value="ABC_tran"/>
    <property type="match status" value="1"/>
</dbReference>
<dbReference type="PROSITE" id="PS00211">
    <property type="entry name" value="ABC_TRANSPORTER_1"/>
    <property type="match status" value="1"/>
</dbReference>
<dbReference type="Gene3D" id="3.40.50.300">
    <property type="entry name" value="P-loop containing nucleotide triphosphate hydrolases"/>
    <property type="match status" value="1"/>
</dbReference>
<name>A0ABW4JIY6_9BACL</name>
<dbReference type="SUPFAM" id="SSF52540">
    <property type="entry name" value="P-loop containing nucleoside triphosphate hydrolases"/>
    <property type="match status" value="1"/>
</dbReference>
<gene>
    <name evidence="6" type="ORF">ACFSB2_13575</name>
</gene>
<dbReference type="SMART" id="SM00382">
    <property type="entry name" value="AAA"/>
    <property type="match status" value="1"/>
</dbReference>
<organism evidence="6 7">
    <name type="scientific">Alicyclobacillus fodiniaquatilis</name>
    <dbReference type="NCBI Taxonomy" id="1661150"/>
    <lineage>
        <taxon>Bacteria</taxon>
        <taxon>Bacillati</taxon>
        <taxon>Bacillota</taxon>
        <taxon>Bacilli</taxon>
        <taxon>Bacillales</taxon>
        <taxon>Alicyclobacillaceae</taxon>
        <taxon>Alicyclobacillus</taxon>
    </lineage>
</organism>
<dbReference type="GO" id="GO:0005524">
    <property type="term" value="F:ATP binding"/>
    <property type="evidence" value="ECO:0007669"/>
    <property type="project" value="UniProtKB-KW"/>
</dbReference>